<evidence type="ECO:0000313" key="2">
    <source>
        <dbReference type="Proteomes" id="UP000198736"/>
    </source>
</evidence>
<dbReference type="OrthoDB" id="9763288at2"/>
<gene>
    <name evidence="1" type="ORF">COMA2_100135</name>
</gene>
<dbReference type="SUPFAM" id="SSF56059">
    <property type="entry name" value="Glutathione synthetase ATP-binding domain-like"/>
    <property type="match status" value="1"/>
</dbReference>
<dbReference type="AlphaFoldDB" id="A0A0S4L4P0"/>
<keyword evidence="2" id="KW-1185">Reference proteome</keyword>
<evidence type="ECO:0000313" key="1">
    <source>
        <dbReference type="EMBL" id="CUS32469.1"/>
    </source>
</evidence>
<accession>A0A0S4L4P0</accession>
<proteinExistence type="predicted"/>
<reference evidence="2" key="1">
    <citation type="submission" date="2015-10" db="EMBL/GenBank/DDBJ databases">
        <authorList>
            <person name="Luecker S."/>
            <person name="Luecker S."/>
        </authorList>
    </citation>
    <scope>NUCLEOTIDE SEQUENCE [LARGE SCALE GENOMIC DNA]</scope>
</reference>
<organism evidence="1 2">
    <name type="scientific">Candidatus Nitrospira nitrificans</name>
    <dbReference type="NCBI Taxonomy" id="1742973"/>
    <lineage>
        <taxon>Bacteria</taxon>
        <taxon>Pseudomonadati</taxon>
        <taxon>Nitrospirota</taxon>
        <taxon>Nitrospiria</taxon>
        <taxon>Nitrospirales</taxon>
        <taxon>Nitrospiraceae</taxon>
        <taxon>Nitrospira</taxon>
    </lineage>
</organism>
<name>A0A0S4L4P0_9BACT</name>
<dbReference type="RefSeq" id="WP_090894421.1">
    <property type="nucleotide sequence ID" value="NZ_CZPZ01000002.1"/>
</dbReference>
<dbReference type="EMBL" id="CZPZ01000002">
    <property type="protein sequence ID" value="CUS32469.1"/>
    <property type="molecule type" value="Genomic_DNA"/>
</dbReference>
<dbReference type="Proteomes" id="UP000198736">
    <property type="component" value="Unassembled WGS sequence"/>
</dbReference>
<sequence length="491" mass="55136">MAQTEASCPTLSPEAARDRCAAIRERLCRANLFGSPSTLPLQGSASDLRTVTSWRVCPCPLYLSSEQLRFFTDLGPHLLSFYRGLNRLYTESVKGIQPTWIAGYLDQGKPAALVQYSRMKRFRDALPDVIRPDIIPTQDGMVITELDSVPGGIGLTACLSRIYHDLDGDPARIIGGPNGVIHGFARMLRSLHDRQGGCIAILVSDESKDYRPEMSWLAAQLRAEGIPVWCVEPREIRFTEDGLRLHADESEQTIGVLYRFYELFDLLNIPKAELVQYAAKKGLVSITPPYKPALEEKSTFALLHHPILRPFWEKELDADCLLHLNRIMPKTWLLDPTPLPAIATIPDLHVGNRPVANWAELERATQKERRFVIKPSGFSELAWGSRGVSIGHDLSQSDWIAALRKALVSFPTTPYILQEFHKGRLFEMDFMDEDRQTMVRMSGRARLSPYYFVSEGRAELAGILATICPADKKILHGMKDAIMVPCALRPD</sequence>
<dbReference type="STRING" id="1742973.COMA2_100135"/>
<protein>
    <submittedName>
        <fullName evidence="1">Uncharacterized protein</fullName>
    </submittedName>
</protein>